<evidence type="ECO:0000256" key="2">
    <source>
        <dbReference type="ARBA" id="ARBA00022475"/>
    </source>
</evidence>
<keyword evidence="6" id="KW-0813">Transport</keyword>
<comment type="subcellular location">
    <subcellularLocation>
        <location evidence="1">Cell membrane</location>
        <topology evidence="1">Multi-pass membrane protein</topology>
    </subcellularLocation>
    <subcellularLocation>
        <location evidence="6">Membrane</location>
        <topology evidence="6">Multi-pass membrane protein</topology>
    </subcellularLocation>
</comment>
<sequence length="187" mass="21265">MNFASFFHWLGIEALNIPWLESLHHFMLQGGQILWWLAGLVFICWLLIVERYVYILVHFPKERQKWVSDWLARDDHNSWYATSIRDGWLGKAHIQLQKNLNIIKVLVSICPMLGLLGTVTGMISVFDVMATQGSSDPKLMASGISLATLPTLAGMVAALAGMFVHARLSKKCRMLELKLEKSLRSRQ</sequence>
<reference evidence="9" key="1">
    <citation type="submission" date="2021-11" db="EMBL/GenBank/DDBJ databases">
        <authorList>
            <person name="Rodrigo-Torres L."/>
            <person name="Arahal R. D."/>
            <person name="Lucena T."/>
        </authorList>
    </citation>
    <scope>NUCLEOTIDE SEQUENCE</scope>
    <source>
        <strain evidence="9">CECT 7928</strain>
    </source>
</reference>
<keyword evidence="2" id="KW-1003">Cell membrane</keyword>
<dbReference type="Pfam" id="PF01618">
    <property type="entry name" value="MotA_ExbB"/>
    <property type="match status" value="1"/>
</dbReference>
<feature type="domain" description="MotA/TolQ/ExbB proton channel" evidence="8">
    <location>
        <begin position="73"/>
        <end position="180"/>
    </location>
</feature>
<evidence type="ECO:0000256" key="3">
    <source>
        <dbReference type="ARBA" id="ARBA00022692"/>
    </source>
</evidence>
<evidence type="ECO:0000256" key="6">
    <source>
        <dbReference type="RuleBase" id="RU004057"/>
    </source>
</evidence>
<keyword evidence="6" id="KW-0653">Protein transport</keyword>
<evidence type="ECO:0000313" key="10">
    <source>
        <dbReference type="Proteomes" id="UP000838748"/>
    </source>
</evidence>
<evidence type="ECO:0000256" key="1">
    <source>
        <dbReference type="ARBA" id="ARBA00004651"/>
    </source>
</evidence>
<keyword evidence="10" id="KW-1185">Reference proteome</keyword>
<feature type="transmembrane region" description="Helical" evidence="7">
    <location>
        <begin position="105"/>
        <end position="126"/>
    </location>
</feature>
<dbReference type="InterPro" id="IPR002898">
    <property type="entry name" value="MotA_ExbB_proton_chnl"/>
</dbReference>
<dbReference type="InterPro" id="IPR050790">
    <property type="entry name" value="ExbB/TolQ_transport"/>
</dbReference>
<keyword evidence="3 7" id="KW-0812">Transmembrane</keyword>
<comment type="similarity">
    <text evidence="6">Belongs to the exbB/tolQ family.</text>
</comment>
<dbReference type="Proteomes" id="UP000838748">
    <property type="component" value="Unassembled WGS sequence"/>
</dbReference>
<keyword evidence="5 7" id="KW-0472">Membrane</keyword>
<evidence type="ECO:0000313" key="9">
    <source>
        <dbReference type="EMBL" id="CAH0539656.1"/>
    </source>
</evidence>
<evidence type="ECO:0000256" key="7">
    <source>
        <dbReference type="SAM" id="Phobius"/>
    </source>
</evidence>
<comment type="caution">
    <text evidence="9">The sequence shown here is derived from an EMBL/GenBank/DDBJ whole genome shotgun (WGS) entry which is preliminary data.</text>
</comment>
<dbReference type="PANTHER" id="PTHR30625">
    <property type="entry name" value="PROTEIN TOLQ"/>
    <property type="match status" value="1"/>
</dbReference>
<keyword evidence="4 7" id="KW-1133">Transmembrane helix</keyword>
<proteinExistence type="inferred from homology"/>
<organism evidence="9 10">
    <name type="scientific">Vibrio marisflavi CECT 7928</name>
    <dbReference type="NCBI Taxonomy" id="634439"/>
    <lineage>
        <taxon>Bacteria</taxon>
        <taxon>Pseudomonadati</taxon>
        <taxon>Pseudomonadota</taxon>
        <taxon>Gammaproteobacteria</taxon>
        <taxon>Vibrionales</taxon>
        <taxon>Vibrionaceae</taxon>
        <taxon>Vibrio</taxon>
    </lineage>
</organism>
<protein>
    <submittedName>
        <fullName evidence="9">Tol-Pal system protein TolQ</fullName>
    </submittedName>
</protein>
<accession>A0ABM9A4E9</accession>
<evidence type="ECO:0000259" key="8">
    <source>
        <dbReference type="Pfam" id="PF01618"/>
    </source>
</evidence>
<gene>
    <name evidence="9" type="primary">tolQ_3</name>
    <name evidence="9" type="ORF">VMF7928_02333</name>
</gene>
<dbReference type="EMBL" id="CAKLDM010000002">
    <property type="protein sequence ID" value="CAH0539656.1"/>
    <property type="molecule type" value="Genomic_DNA"/>
</dbReference>
<dbReference type="RefSeq" id="WP_237361631.1">
    <property type="nucleotide sequence ID" value="NZ_CAKLDM010000002.1"/>
</dbReference>
<dbReference type="PANTHER" id="PTHR30625:SF18">
    <property type="entry name" value="TONB2 ENERGY TRANSDUCTION SYSTEM INNER MEMBRANE COMPONENT EXBB"/>
    <property type="match status" value="1"/>
</dbReference>
<evidence type="ECO:0000256" key="5">
    <source>
        <dbReference type="ARBA" id="ARBA00023136"/>
    </source>
</evidence>
<name>A0ABM9A4E9_9VIBR</name>
<feature type="transmembrane region" description="Helical" evidence="7">
    <location>
        <begin position="146"/>
        <end position="168"/>
    </location>
</feature>
<evidence type="ECO:0000256" key="4">
    <source>
        <dbReference type="ARBA" id="ARBA00022989"/>
    </source>
</evidence>
<feature type="transmembrane region" description="Helical" evidence="7">
    <location>
        <begin position="33"/>
        <end position="57"/>
    </location>
</feature>